<comment type="caution">
    <text evidence="2">The sequence shown here is derived from an EMBL/GenBank/DDBJ whole genome shotgun (WGS) entry which is preliminary data.</text>
</comment>
<organism evidence="2">
    <name type="scientific">Tanacetum cinerariifolium</name>
    <name type="common">Dalmatian daisy</name>
    <name type="synonym">Chrysanthemum cinerariifolium</name>
    <dbReference type="NCBI Taxonomy" id="118510"/>
    <lineage>
        <taxon>Eukaryota</taxon>
        <taxon>Viridiplantae</taxon>
        <taxon>Streptophyta</taxon>
        <taxon>Embryophyta</taxon>
        <taxon>Tracheophyta</taxon>
        <taxon>Spermatophyta</taxon>
        <taxon>Magnoliopsida</taxon>
        <taxon>eudicotyledons</taxon>
        <taxon>Gunneridae</taxon>
        <taxon>Pentapetalae</taxon>
        <taxon>asterids</taxon>
        <taxon>campanulids</taxon>
        <taxon>Asterales</taxon>
        <taxon>Asteraceae</taxon>
        <taxon>Asteroideae</taxon>
        <taxon>Anthemideae</taxon>
        <taxon>Anthemidinae</taxon>
        <taxon>Tanacetum</taxon>
    </lineage>
</organism>
<name>A0A6L2LU77_TANCI</name>
<reference evidence="2" key="1">
    <citation type="journal article" date="2019" name="Sci. Rep.">
        <title>Draft genome of Tanacetum cinerariifolium, the natural source of mosquito coil.</title>
        <authorList>
            <person name="Yamashiro T."/>
            <person name="Shiraishi A."/>
            <person name="Satake H."/>
            <person name="Nakayama K."/>
        </authorList>
    </citation>
    <scope>NUCLEOTIDE SEQUENCE</scope>
</reference>
<feature type="compositionally biased region" description="Polar residues" evidence="1">
    <location>
        <begin position="25"/>
        <end position="37"/>
    </location>
</feature>
<feature type="compositionally biased region" description="Polar residues" evidence="1">
    <location>
        <begin position="52"/>
        <end position="77"/>
    </location>
</feature>
<protein>
    <submittedName>
        <fullName evidence="2">Uncharacterized protein</fullName>
    </submittedName>
</protein>
<dbReference type="EMBL" id="BKCJ010004948">
    <property type="protein sequence ID" value="GEU64012.1"/>
    <property type="molecule type" value="Genomic_DNA"/>
</dbReference>
<feature type="region of interest" description="Disordered" evidence="1">
    <location>
        <begin position="19"/>
        <end position="80"/>
    </location>
</feature>
<evidence type="ECO:0000256" key="1">
    <source>
        <dbReference type="SAM" id="MobiDB-lite"/>
    </source>
</evidence>
<proteinExistence type="predicted"/>
<gene>
    <name evidence="2" type="ORF">Tci_035990</name>
</gene>
<accession>A0A6L2LU77</accession>
<dbReference type="AlphaFoldDB" id="A0A6L2LU77"/>
<sequence>MVILEFFFQIPIKQKVRYEPRATRSKSTSSKDGQNIVDTVLKKQPPKAVDIPSSSKTSYTVKNGGTKFPTSSSTIPTYNPYDMLARESDPENSTRNGGDLIQDYTKSEEEVENVIDELVNLSSNFKTGAN</sequence>
<evidence type="ECO:0000313" key="2">
    <source>
        <dbReference type="EMBL" id="GEU64012.1"/>
    </source>
</evidence>